<dbReference type="Pfam" id="PF20207">
    <property type="entry name" value="DUF6568"/>
    <property type="match status" value="1"/>
</dbReference>
<dbReference type="AlphaFoldDB" id="A0A6N9PY21"/>
<accession>A0A6N9PY21</accession>
<gene>
    <name evidence="2" type="ORF">ERL59_05575</name>
</gene>
<keyword evidence="1" id="KW-1133">Transmembrane helix</keyword>
<dbReference type="InterPro" id="IPR046698">
    <property type="entry name" value="PedC-like"/>
</dbReference>
<proteinExistence type="predicted"/>
<dbReference type="EMBL" id="SIJB01000013">
    <property type="protein sequence ID" value="NBI28421.1"/>
    <property type="molecule type" value="Genomic_DNA"/>
</dbReference>
<dbReference type="SUPFAM" id="SSF52833">
    <property type="entry name" value="Thioredoxin-like"/>
    <property type="match status" value="1"/>
</dbReference>
<keyword evidence="1" id="KW-0812">Transmembrane</keyword>
<name>A0A6N9PY21_9BACL</name>
<organism evidence="2 3">
    <name type="scientific">Chengkuizengella marina</name>
    <dbReference type="NCBI Taxonomy" id="2507566"/>
    <lineage>
        <taxon>Bacteria</taxon>
        <taxon>Bacillati</taxon>
        <taxon>Bacillota</taxon>
        <taxon>Bacilli</taxon>
        <taxon>Bacillales</taxon>
        <taxon>Paenibacillaceae</taxon>
        <taxon>Chengkuizengella</taxon>
    </lineage>
</organism>
<dbReference type="InterPro" id="IPR036249">
    <property type="entry name" value="Thioredoxin-like_sf"/>
</dbReference>
<dbReference type="RefSeq" id="WP_160645209.1">
    <property type="nucleotide sequence ID" value="NZ_SIJB01000013.1"/>
</dbReference>
<feature type="transmembrane region" description="Helical" evidence="1">
    <location>
        <begin position="6"/>
        <end position="25"/>
    </location>
</feature>
<dbReference type="OrthoDB" id="32134at2"/>
<dbReference type="Proteomes" id="UP000448943">
    <property type="component" value="Unassembled WGS sequence"/>
</dbReference>
<keyword evidence="1" id="KW-0472">Membrane</keyword>
<protein>
    <submittedName>
        <fullName evidence="2">Thioredoxin</fullName>
    </submittedName>
</protein>
<dbReference type="CDD" id="cd02947">
    <property type="entry name" value="TRX_family"/>
    <property type="match status" value="1"/>
</dbReference>
<dbReference type="Gene3D" id="3.40.30.10">
    <property type="entry name" value="Glutaredoxin"/>
    <property type="match status" value="1"/>
</dbReference>
<reference evidence="2 3" key="1">
    <citation type="submission" date="2019-01" db="EMBL/GenBank/DDBJ databases">
        <title>Chengkuizengella sp. nov., isolated from deep-sea sediment of East Pacific Ocean.</title>
        <authorList>
            <person name="Yang J."/>
            <person name="Lai Q."/>
            <person name="Shao Z."/>
        </authorList>
    </citation>
    <scope>NUCLEOTIDE SEQUENCE [LARGE SCALE GENOMIC DNA]</scope>
    <source>
        <strain evidence="2 3">YPA3-1-1</strain>
    </source>
</reference>
<keyword evidence="3" id="KW-1185">Reference proteome</keyword>
<comment type="caution">
    <text evidence="2">The sequence shown here is derived from an EMBL/GenBank/DDBJ whole genome shotgun (WGS) entry which is preliminary data.</text>
</comment>
<evidence type="ECO:0000313" key="2">
    <source>
        <dbReference type="EMBL" id="NBI28421.1"/>
    </source>
</evidence>
<evidence type="ECO:0000256" key="1">
    <source>
        <dbReference type="SAM" id="Phobius"/>
    </source>
</evidence>
<evidence type="ECO:0000313" key="3">
    <source>
        <dbReference type="Proteomes" id="UP000448943"/>
    </source>
</evidence>
<sequence length="166" mass="19502">MKKLIIYSSIVIVLIASLYFVNQLSENQAYAKYEKDAERLYQTSPKDLKPETRKQLDDENYQNIILPDQFQEMKENGESFYVYFFSPTCPVCEYTTPVLNPIVEEVGVELYQYNVWEFEQGWEFIDVTPTIIYYEDGEYKGKVEGGFKTTSDAKAAEYRQFFSTNN</sequence>